<keyword evidence="2" id="KW-1185">Reference proteome</keyword>
<proteinExistence type="predicted"/>
<name>A0A9W9Z2D4_9CNID</name>
<protein>
    <submittedName>
        <fullName evidence="1">Uncharacterized protein</fullName>
    </submittedName>
</protein>
<reference evidence="1" key="1">
    <citation type="submission" date="2023-01" db="EMBL/GenBank/DDBJ databases">
        <title>Genome assembly of the deep-sea coral Lophelia pertusa.</title>
        <authorList>
            <person name="Herrera S."/>
            <person name="Cordes E."/>
        </authorList>
    </citation>
    <scope>NUCLEOTIDE SEQUENCE</scope>
    <source>
        <strain evidence="1">USNM1676648</strain>
        <tissue evidence="1">Polyp</tissue>
    </source>
</reference>
<accession>A0A9W9Z2D4</accession>
<sequence length="86" mass="9824">MEKISNAPPQKRVFAFTRTLTVVSTTTSVTTLTRTRYFMSATQLELNLLLLQQMALHQISNAVIPVDTIAVYKPPQRRKQESLLYN</sequence>
<comment type="caution">
    <text evidence="1">The sequence shown here is derived from an EMBL/GenBank/DDBJ whole genome shotgun (WGS) entry which is preliminary data.</text>
</comment>
<dbReference type="Proteomes" id="UP001163046">
    <property type="component" value="Unassembled WGS sequence"/>
</dbReference>
<organism evidence="1 2">
    <name type="scientific">Desmophyllum pertusum</name>
    <dbReference type="NCBI Taxonomy" id="174260"/>
    <lineage>
        <taxon>Eukaryota</taxon>
        <taxon>Metazoa</taxon>
        <taxon>Cnidaria</taxon>
        <taxon>Anthozoa</taxon>
        <taxon>Hexacorallia</taxon>
        <taxon>Scleractinia</taxon>
        <taxon>Caryophylliina</taxon>
        <taxon>Caryophylliidae</taxon>
        <taxon>Desmophyllum</taxon>
    </lineage>
</organism>
<evidence type="ECO:0000313" key="1">
    <source>
        <dbReference type="EMBL" id="KAJ7372413.1"/>
    </source>
</evidence>
<dbReference type="AlphaFoldDB" id="A0A9W9Z2D4"/>
<gene>
    <name evidence="1" type="ORF">OS493_018916</name>
</gene>
<dbReference type="EMBL" id="MU826836">
    <property type="protein sequence ID" value="KAJ7372413.1"/>
    <property type="molecule type" value="Genomic_DNA"/>
</dbReference>
<evidence type="ECO:0000313" key="2">
    <source>
        <dbReference type="Proteomes" id="UP001163046"/>
    </source>
</evidence>